<dbReference type="AlphaFoldDB" id="A0A7S1Z9Z7"/>
<evidence type="ECO:0000313" key="1">
    <source>
        <dbReference type="EMBL" id="CAD9332755.1"/>
    </source>
</evidence>
<sequence length="173" mass="18981">MCHASDDVIVSNKEQTIGNSVYCSDARNTKFPAKEASEVGDEITAVSTVELSNMNDHATEKEITATLTIDNNPPPRVSPIKLEQLRHEDKSDNLIDLISRSDSSSLGSVPMKTVSSGIPGMGDGESIVSALSENTTEIEMEKRMGLEKGKRLELRKFNCFCDFPLLAKVFCQR</sequence>
<gene>
    <name evidence="1" type="ORF">OSIN01602_LOCUS6765</name>
</gene>
<organism evidence="1">
    <name type="scientific">Trieres chinensis</name>
    <name type="common">Marine centric diatom</name>
    <name type="synonym">Odontella sinensis</name>
    <dbReference type="NCBI Taxonomy" id="1514140"/>
    <lineage>
        <taxon>Eukaryota</taxon>
        <taxon>Sar</taxon>
        <taxon>Stramenopiles</taxon>
        <taxon>Ochrophyta</taxon>
        <taxon>Bacillariophyta</taxon>
        <taxon>Mediophyceae</taxon>
        <taxon>Biddulphiophycidae</taxon>
        <taxon>Eupodiscales</taxon>
        <taxon>Parodontellaceae</taxon>
        <taxon>Trieres</taxon>
    </lineage>
</organism>
<protein>
    <submittedName>
        <fullName evidence="1">Uncharacterized protein</fullName>
    </submittedName>
</protein>
<dbReference type="EMBL" id="HBGO01012175">
    <property type="protein sequence ID" value="CAD9332755.1"/>
    <property type="molecule type" value="Transcribed_RNA"/>
</dbReference>
<name>A0A7S1Z9Z7_TRICV</name>
<reference evidence="1" key="1">
    <citation type="submission" date="2021-01" db="EMBL/GenBank/DDBJ databases">
        <authorList>
            <person name="Corre E."/>
            <person name="Pelletier E."/>
            <person name="Niang G."/>
            <person name="Scheremetjew M."/>
            <person name="Finn R."/>
            <person name="Kale V."/>
            <person name="Holt S."/>
            <person name="Cochrane G."/>
            <person name="Meng A."/>
            <person name="Brown T."/>
            <person name="Cohen L."/>
        </authorList>
    </citation>
    <scope>NUCLEOTIDE SEQUENCE</scope>
    <source>
        <strain evidence="1">Grunow 1884</strain>
    </source>
</reference>
<proteinExistence type="predicted"/>
<accession>A0A7S1Z9Z7</accession>